<comment type="caution">
    <text evidence="5">The sequence shown here is derived from an EMBL/GenBank/DDBJ whole genome shotgun (WGS) entry which is preliminary data.</text>
</comment>
<dbReference type="EMBL" id="CAJNDS010000099">
    <property type="protein sequence ID" value="CAE6955318.1"/>
    <property type="molecule type" value="Genomic_DNA"/>
</dbReference>
<evidence type="ECO:0000313" key="5">
    <source>
        <dbReference type="EMBL" id="CAE6955318.1"/>
    </source>
</evidence>
<evidence type="ECO:0000313" key="6">
    <source>
        <dbReference type="Proteomes" id="UP000604046"/>
    </source>
</evidence>
<dbReference type="InterPro" id="IPR032675">
    <property type="entry name" value="LRR_dom_sf"/>
</dbReference>
<dbReference type="SUPFAM" id="SSF51735">
    <property type="entry name" value="NAD(P)-binding Rossmann-fold domains"/>
    <property type="match status" value="1"/>
</dbReference>
<dbReference type="SUPFAM" id="SSF52047">
    <property type="entry name" value="RNI-like"/>
    <property type="match status" value="1"/>
</dbReference>
<evidence type="ECO:0000259" key="4">
    <source>
        <dbReference type="SMART" id="SM00822"/>
    </source>
</evidence>
<dbReference type="PANTHER" id="PTHR24320:SF148">
    <property type="entry name" value="NAD(P)-BINDING ROSSMANN-FOLD SUPERFAMILY PROTEIN"/>
    <property type="match status" value="1"/>
</dbReference>
<dbReference type="InterPro" id="IPR002347">
    <property type="entry name" value="SDR_fam"/>
</dbReference>
<name>A0A812HMJ0_9DINO</name>
<evidence type="ECO:0000256" key="2">
    <source>
        <dbReference type="ARBA" id="ARBA00023002"/>
    </source>
</evidence>
<organism evidence="5 6">
    <name type="scientific">Symbiodinium natans</name>
    <dbReference type="NCBI Taxonomy" id="878477"/>
    <lineage>
        <taxon>Eukaryota</taxon>
        <taxon>Sar</taxon>
        <taxon>Alveolata</taxon>
        <taxon>Dinophyceae</taxon>
        <taxon>Suessiales</taxon>
        <taxon>Symbiodiniaceae</taxon>
        <taxon>Symbiodinium</taxon>
    </lineage>
</organism>
<dbReference type="InterPro" id="IPR057326">
    <property type="entry name" value="KR_dom"/>
</dbReference>
<dbReference type="GO" id="GO:0016491">
    <property type="term" value="F:oxidoreductase activity"/>
    <property type="evidence" value="ECO:0007669"/>
    <property type="project" value="UniProtKB-KW"/>
</dbReference>
<protein>
    <recommendedName>
        <fullName evidence="4">Ketoreductase domain-containing protein</fullName>
    </recommendedName>
</protein>
<dbReference type="SMART" id="SM00822">
    <property type="entry name" value="PKS_KR"/>
    <property type="match status" value="1"/>
</dbReference>
<dbReference type="OrthoDB" id="415435at2759"/>
<accession>A0A812HMJ0</accession>
<feature type="domain" description="Ketoreductase" evidence="4">
    <location>
        <begin position="485"/>
        <end position="671"/>
    </location>
</feature>
<feature type="region of interest" description="Disordered" evidence="3">
    <location>
        <begin position="76"/>
        <end position="126"/>
    </location>
</feature>
<evidence type="ECO:0000256" key="1">
    <source>
        <dbReference type="ARBA" id="ARBA00006484"/>
    </source>
</evidence>
<keyword evidence="6" id="KW-1185">Reference proteome</keyword>
<dbReference type="PANTHER" id="PTHR24320">
    <property type="entry name" value="RETINOL DEHYDROGENASE"/>
    <property type="match status" value="1"/>
</dbReference>
<comment type="similarity">
    <text evidence="1">Belongs to the short-chain dehydrogenases/reductases (SDR) family.</text>
</comment>
<gene>
    <name evidence="5" type="ORF">SNAT2548_LOCUS1718</name>
</gene>
<feature type="compositionally biased region" description="Basic and acidic residues" evidence="3">
    <location>
        <begin position="97"/>
        <end position="107"/>
    </location>
</feature>
<dbReference type="Pfam" id="PF00106">
    <property type="entry name" value="adh_short"/>
    <property type="match status" value="1"/>
</dbReference>
<evidence type="ECO:0000256" key="3">
    <source>
        <dbReference type="SAM" id="MobiDB-lite"/>
    </source>
</evidence>
<dbReference type="Gene3D" id="3.40.50.720">
    <property type="entry name" value="NAD(P)-binding Rossmann-like Domain"/>
    <property type="match status" value="1"/>
</dbReference>
<sequence>MFKEVLGARPEQDVPENAAQTQVTLYHLDLSYNNLDAASCKVIAEGLRDNHHLYGLHIVGNAAIIDADGFLSPNVDGVPSQVSRPSPRCGAQPQRYGELRQGNEDRLGASSRPTTADVSGQAEASMWSDEDVLRERDVLEQQTTCWACEGWERHELVWQPAADEQKPQAVWAFTSIDGFRAGLRLKEEQRSGEREALPRFVAARMIPRSCRVLVIFQVDCALRTPAGCEIEDLETPAEIELRACEELPILAPPSDQEVVLQEARRVSKSLEHRLVLRMPKAAVLHSAPDRGAGAAQRSVLLDGPDGVGPVQMPRITESEFRMRTKPPRGPAFYATFRHESEKVVQACFLLDWSRAKVARLVSKDAERQESERLIATNYRQLVALYRDLSCIGTTGETGFGVTQLEASTLLTQAGLVDDTTRVSDIDRCFIASKVLPVDLRKAGVRLANDKVLNRHQFLELLLRVADQRYVQTGSFHAPEVEMQGKTVLITGPSRGGIGFETALALARQGATLLLAARNVEKATADAEAIASQIGSGQKPEVFKCDVSSTESTRECAEQILKAYPVIDVLINNAGAVFDEEKKVESGVEISFATCVLGHHLLNHMLKPRRLVWVTGDIYAISDGSADPYFKGKGIPAYANACLARLMLAREIRRRGLCDEIVAVHPGVIRSQFIKPKGCLQAAMVSSYDWGRISVVAGAQSSIFAASCPASDLHQETVYFHNKYGWYVLSPTDLARNEGRCQALFDECASGNCKAKETANPGHSKYPVAEAKMAEQDGFLAALHTEEVDDVMKKYHAVLQEVYRRFSGRVSLPGVAKFMSFGEFQELLESSHSLTAEFTQRRIGLAFRMAMMTQADEMFKTRFQEMSFVEFQHAVGAVVFLRGGQAHNLAALVEAFIREKLLPIARGR</sequence>
<dbReference type="Gene3D" id="3.80.10.10">
    <property type="entry name" value="Ribonuclease Inhibitor"/>
    <property type="match status" value="1"/>
</dbReference>
<dbReference type="Proteomes" id="UP000604046">
    <property type="component" value="Unassembled WGS sequence"/>
</dbReference>
<keyword evidence="2" id="KW-0560">Oxidoreductase</keyword>
<proteinExistence type="inferred from homology"/>
<dbReference type="InterPro" id="IPR036291">
    <property type="entry name" value="NAD(P)-bd_dom_sf"/>
</dbReference>
<dbReference type="AlphaFoldDB" id="A0A812HMJ0"/>
<reference evidence="5" key="1">
    <citation type="submission" date="2021-02" db="EMBL/GenBank/DDBJ databases">
        <authorList>
            <person name="Dougan E. K."/>
            <person name="Rhodes N."/>
            <person name="Thang M."/>
            <person name="Chan C."/>
        </authorList>
    </citation>
    <scope>NUCLEOTIDE SEQUENCE</scope>
</reference>